<dbReference type="InterPro" id="IPR006527">
    <property type="entry name" value="F-box-assoc_dom_typ1"/>
</dbReference>
<evidence type="ECO:0000259" key="1">
    <source>
        <dbReference type="Pfam" id="PF07734"/>
    </source>
</evidence>
<keyword evidence="3" id="KW-1185">Reference proteome</keyword>
<dbReference type="SUPFAM" id="SSF50965">
    <property type="entry name" value="Galactose oxidase, central domain"/>
    <property type="match status" value="1"/>
</dbReference>
<dbReference type="Proteomes" id="UP000222542">
    <property type="component" value="Unassembled WGS sequence"/>
</dbReference>
<dbReference type="EMBL" id="AYRZ02000043">
    <property type="protein sequence ID" value="PHT63144.1"/>
    <property type="molecule type" value="Genomic_DNA"/>
</dbReference>
<proteinExistence type="predicted"/>
<feature type="domain" description="F-box associated beta-propeller type 1" evidence="1">
    <location>
        <begin position="70"/>
        <end position="272"/>
    </location>
</feature>
<sequence length="336" mass="38612">MLFHDYYTESYDSIPMAIISEEDSEGGTPLIKKPYHLRGFGVDKFFDGPVDGVFSLSERKLGTDYDPLLRLWNPATRVVTTLPPVPFKLQPFLENTDNYCGFGFDPPFTSNYKVVWVHQFSYYDGMFGRSYGAVYSSSTNSWRILKHKHHKILNSTHSINTTCNSSGYLNGTYYWIDNSDCSLLSFDFGNEVFRKNRGLHVPRVCSTVLILRDGSINIMAEGFNSEFTLWLMIEPGVWNKLLTFQCSSLIEPLYHGLWDSTTVIFLDRSSWLFSYDIVTQETKHLGFQRQGELYFCSVHYYDESLVTIKSSSSSSLLYTIAASIVYRNVDALLYRN</sequence>
<gene>
    <name evidence="2" type="ORF">T459_32953</name>
</gene>
<dbReference type="OMA" id="ANREVRY"/>
<dbReference type="InterPro" id="IPR050796">
    <property type="entry name" value="SCF_F-box_component"/>
</dbReference>
<comment type="caution">
    <text evidence="2">The sequence shown here is derived from an EMBL/GenBank/DDBJ whole genome shotgun (WGS) entry which is preliminary data.</text>
</comment>
<evidence type="ECO:0000313" key="3">
    <source>
        <dbReference type="Proteomes" id="UP000222542"/>
    </source>
</evidence>
<evidence type="ECO:0000313" key="2">
    <source>
        <dbReference type="EMBL" id="PHT63144.1"/>
    </source>
</evidence>
<name>A0A2G2Y071_CAPAN</name>
<reference evidence="2 3" key="1">
    <citation type="journal article" date="2014" name="Nat. Genet.">
        <title>Genome sequence of the hot pepper provides insights into the evolution of pungency in Capsicum species.</title>
        <authorList>
            <person name="Kim S."/>
            <person name="Park M."/>
            <person name="Yeom S.I."/>
            <person name="Kim Y.M."/>
            <person name="Lee J.M."/>
            <person name="Lee H.A."/>
            <person name="Seo E."/>
            <person name="Choi J."/>
            <person name="Cheong K."/>
            <person name="Kim K.T."/>
            <person name="Jung K."/>
            <person name="Lee G.W."/>
            <person name="Oh S.K."/>
            <person name="Bae C."/>
            <person name="Kim S.B."/>
            <person name="Lee H.Y."/>
            <person name="Kim S.Y."/>
            <person name="Kim M.S."/>
            <person name="Kang B.C."/>
            <person name="Jo Y.D."/>
            <person name="Yang H.B."/>
            <person name="Jeong H.J."/>
            <person name="Kang W.H."/>
            <person name="Kwon J.K."/>
            <person name="Shin C."/>
            <person name="Lim J.Y."/>
            <person name="Park J.H."/>
            <person name="Huh J.H."/>
            <person name="Kim J.S."/>
            <person name="Kim B.D."/>
            <person name="Cohen O."/>
            <person name="Paran I."/>
            <person name="Suh M.C."/>
            <person name="Lee S.B."/>
            <person name="Kim Y.K."/>
            <person name="Shin Y."/>
            <person name="Noh S.J."/>
            <person name="Park J."/>
            <person name="Seo Y.S."/>
            <person name="Kwon S.Y."/>
            <person name="Kim H.A."/>
            <person name="Park J.M."/>
            <person name="Kim H.J."/>
            <person name="Choi S.B."/>
            <person name="Bosland P.W."/>
            <person name="Reeves G."/>
            <person name="Jo S.H."/>
            <person name="Lee B.W."/>
            <person name="Cho H.T."/>
            <person name="Choi H.S."/>
            <person name="Lee M.S."/>
            <person name="Yu Y."/>
            <person name="Do Choi Y."/>
            <person name="Park B.S."/>
            <person name="van Deynze A."/>
            <person name="Ashrafi H."/>
            <person name="Hill T."/>
            <person name="Kim W.T."/>
            <person name="Pai H.S."/>
            <person name="Ahn H.K."/>
            <person name="Yeam I."/>
            <person name="Giovannoni J.J."/>
            <person name="Rose J.K."/>
            <person name="Sorensen I."/>
            <person name="Lee S.J."/>
            <person name="Kim R.W."/>
            <person name="Choi I.Y."/>
            <person name="Choi B.S."/>
            <person name="Lim J.S."/>
            <person name="Lee Y.H."/>
            <person name="Choi D."/>
        </authorList>
    </citation>
    <scope>NUCLEOTIDE SEQUENCE [LARGE SCALE GENOMIC DNA]</scope>
    <source>
        <strain evidence="3">cv. CM334</strain>
    </source>
</reference>
<dbReference type="PANTHER" id="PTHR31672:SF13">
    <property type="entry name" value="F-BOX PROTEIN CPR30-LIKE"/>
    <property type="match status" value="1"/>
</dbReference>
<protein>
    <recommendedName>
        <fullName evidence="1">F-box associated beta-propeller type 1 domain-containing protein</fullName>
    </recommendedName>
</protein>
<organism evidence="2 3">
    <name type="scientific">Capsicum annuum</name>
    <name type="common">Capsicum pepper</name>
    <dbReference type="NCBI Taxonomy" id="4072"/>
    <lineage>
        <taxon>Eukaryota</taxon>
        <taxon>Viridiplantae</taxon>
        <taxon>Streptophyta</taxon>
        <taxon>Embryophyta</taxon>
        <taxon>Tracheophyta</taxon>
        <taxon>Spermatophyta</taxon>
        <taxon>Magnoliopsida</taxon>
        <taxon>eudicotyledons</taxon>
        <taxon>Gunneridae</taxon>
        <taxon>Pentapetalae</taxon>
        <taxon>asterids</taxon>
        <taxon>lamiids</taxon>
        <taxon>Solanales</taxon>
        <taxon>Solanaceae</taxon>
        <taxon>Solanoideae</taxon>
        <taxon>Capsiceae</taxon>
        <taxon>Capsicum</taxon>
    </lineage>
</organism>
<dbReference type="NCBIfam" id="TIGR01640">
    <property type="entry name" value="F_box_assoc_1"/>
    <property type="match status" value="1"/>
</dbReference>
<dbReference type="Pfam" id="PF07734">
    <property type="entry name" value="FBA_1"/>
    <property type="match status" value="1"/>
</dbReference>
<dbReference type="Gramene" id="PHT63144">
    <property type="protein sequence ID" value="PHT63144"/>
    <property type="gene ID" value="T459_32953"/>
</dbReference>
<accession>A0A2G2Y071</accession>
<dbReference type="InterPro" id="IPR017451">
    <property type="entry name" value="F-box-assoc_interact_dom"/>
</dbReference>
<reference evidence="2 3" key="2">
    <citation type="journal article" date="2017" name="Genome Biol.">
        <title>New reference genome sequences of hot pepper reveal the massive evolution of plant disease-resistance genes by retroduplication.</title>
        <authorList>
            <person name="Kim S."/>
            <person name="Park J."/>
            <person name="Yeom S.I."/>
            <person name="Kim Y.M."/>
            <person name="Seo E."/>
            <person name="Kim K.T."/>
            <person name="Kim M.S."/>
            <person name="Lee J.M."/>
            <person name="Cheong K."/>
            <person name="Shin H.S."/>
            <person name="Kim S.B."/>
            <person name="Han K."/>
            <person name="Lee J."/>
            <person name="Park M."/>
            <person name="Lee H.A."/>
            <person name="Lee H.Y."/>
            <person name="Lee Y."/>
            <person name="Oh S."/>
            <person name="Lee J.H."/>
            <person name="Choi E."/>
            <person name="Choi E."/>
            <person name="Lee S.E."/>
            <person name="Jeon J."/>
            <person name="Kim H."/>
            <person name="Choi G."/>
            <person name="Song H."/>
            <person name="Lee J."/>
            <person name="Lee S.C."/>
            <person name="Kwon J.K."/>
            <person name="Lee H.Y."/>
            <person name="Koo N."/>
            <person name="Hong Y."/>
            <person name="Kim R.W."/>
            <person name="Kang W.H."/>
            <person name="Huh J.H."/>
            <person name="Kang B.C."/>
            <person name="Yang T.J."/>
            <person name="Lee Y.H."/>
            <person name="Bennetzen J.L."/>
            <person name="Choi D."/>
        </authorList>
    </citation>
    <scope>NUCLEOTIDE SEQUENCE [LARGE SCALE GENOMIC DNA]</scope>
    <source>
        <strain evidence="3">cv. CM334</strain>
    </source>
</reference>
<dbReference type="PANTHER" id="PTHR31672">
    <property type="entry name" value="BNACNNG10540D PROTEIN"/>
    <property type="match status" value="1"/>
</dbReference>
<dbReference type="AlphaFoldDB" id="A0A2G2Y071"/>
<dbReference type="InterPro" id="IPR011043">
    <property type="entry name" value="Gal_Oxase/kelch_b-propeller"/>
</dbReference>